<evidence type="ECO:0000256" key="7">
    <source>
        <dbReference type="ARBA" id="ARBA00023014"/>
    </source>
</evidence>
<evidence type="ECO:0000256" key="2">
    <source>
        <dbReference type="ARBA" id="ARBA00022490"/>
    </source>
</evidence>
<protein>
    <recommendedName>
        <fullName evidence="9">Lipoyl synthase</fullName>
        <ecNumber evidence="9">2.8.1.8</ecNumber>
    </recommendedName>
    <alternativeName>
        <fullName evidence="9">Lip-syn</fullName>
        <shortName evidence="9">LS</shortName>
    </alternativeName>
    <alternativeName>
        <fullName evidence="9">Lipoate synthase</fullName>
    </alternativeName>
    <alternativeName>
        <fullName evidence="9">Lipoic acid synthase</fullName>
    </alternativeName>
    <alternativeName>
        <fullName evidence="9">Sulfur insertion protein LipA</fullName>
    </alternativeName>
</protein>
<dbReference type="Gene3D" id="3.20.20.70">
    <property type="entry name" value="Aldolase class I"/>
    <property type="match status" value="1"/>
</dbReference>
<feature type="domain" description="Radical SAM core" evidence="10">
    <location>
        <begin position="46"/>
        <end position="262"/>
    </location>
</feature>
<dbReference type="AlphaFoldDB" id="A0A975AVN5"/>
<dbReference type="NCBIfam" id="NF004019">
    <property type="entry name" value="PRK05481.1"/>
    <property type="match status" value="1"/>
</dbReference>
<dbReference type="InterPro" id="IPR058240">
    <property type="entry name" value="rSAM_sf"/>
</dbReference>
<keyword evidence="5 9" id="KW-0479">Metal-binding</keyword>
<evidence type="ECO:0000313" key="12">
    <source>
        <dbReference type="Proteomes" id="UP000671913"/>
    </source>
</evidence>
<dbReference type="Pfam" id="PF04055">
    <property type="entry name" value="Radical_SAM"/>
    <property type="match status" value="1"/>
</dbReference>
<dbReference type="SFLD" id="SFLDG01058">
    <property type="entry name" value="lipoyl_synthase_like"/>
    <property type="match status" value="1"/>
</dbReference>
<dbReference type="FunFam" id="3.20.20.70:FF:000040">
    <property type="entry name" value="Lipoyl synthase"/>
    <property type="match status" value="1"/>
</dbReference>
<name>A0A975AVN5_9THEO</name>
<dbReference type="InterPro" id="IPR003698">
    <property type="entry name" value="Lipoyl_synth"/>
</dbReference>
<evidence type="ECO:0000256" key="5">
    <source>
        <dbReference type="ARBA" id="ARBA00022723"/>
    </source>
</evidence>
<feature type="binding site" evidence="9">
    <location>
        <position position="273"/>
    </location>
    <ligand>
        <name>[4Fe-4S] cluster</name>
        <dbReference type="ChEBI" id="CHEBI:49883"/>
        <label>1</label>
    </ligand>
</feature>
<keyword evidence="2 9" id="KW-0963">Cytoplasm</keyword>
<organism evidence="11 12">
    <name type="scientific">Aceticella autotrophica</name>
    <dbReference type="NCBI Taxonomy" id="2755338"/>
    <lineage>
        <taxon>Bacteria</taxon>
        <taxon>Bacillati</taxon>
        <taxon>Bacillota</taxon>
        <taxon>Clostridia</taxon>
        <taxon>Thermoanaerobacterales</taxon>
        <taxon>Thermoanaerobacteraceae</taxon>
        <taxon>Aceticella</taxon>
    </lineage>
</organism>
<dbReference type="GO" id="GO:0005737">
    <property type="term" value="C:cytoplasm"/>
    <property type="evidence" value="ECO:0007669"/>
    <property type="project" value="UniProtKB-SubCell"/>
</dbReference>
<comment type="function">
    <text evidence="9">Catalyzes the radical-mediated insertion of two sulfur atoms into the C-6 and C-8 positions of the octanoyl moiety bound to the lipoyl domains of lipoate-dependent enzymes, thereby converting the octanoylated domains into lipoylated derivatives.</text>
</comment>
<dbReference type="GO" id="GO:0046872">
    <property type="term" value="F:metal ion binding"/>
    <property type="evidence" value="ECO:0007669"/>
    <property type="project" value="UniProtKB-KW"/>
</dbReference>
<feature type="binding site" evidence="9">
    <location>
        <position position="64"/>
    </location>
    <ligand>
        <name>[4Fe-4S] cluster</name>
        <dbReference type="ChEBI" id="CHEBI:49883"/>
        <label>2</label>
        <note>4Fe-4S-S-AdoMet</note>
    </ligand>
</feature>
<feature type="binding site" evidence="9">
    <location>
        <position position="67"/>
    </location>
    <ligand>
        <name>[4Fe-4S] cluster</name>
        <dbReference type="ChEBI" id="CHEBI:49883"/>
        <label>2</label>
        <note>4Fe-4S-S-AdoMet</note>
    </ligand>
</feature>
<feature type="binding site" evidence="9">
    <location>
        <position position="39"/>
    </location>
    <ligand>
        <name>[4Fe-4S] cluster</name>
        <dbReference type="ChEBI" id="CHEBI:49883"/>
        <label>1</label>
    </ligand>
</feature>
<dbReference type="HAMAP" id="MF_00206">
    <property type="entry name" value="Lipoyl_synth"/>
    <property type="match status" value="1"/>
</dbReference>
<dbReference type="SUPFAM" id="SSF102114">
    <property type="entry name" value="Radical SAM enzymes"/>
    <property type="match status" value="1"/>
</dbReference>
<dbReference type="PIRSF" id="PIRSF005963">
    <property type="entry name" value="Lipoyl_synth"/>
    <property type="match status" value="1"/>
</dbReference>
<dbReference type="PANTHER" id="PTHR10949:SF0">
    <property type="entry name" value="LIPOYL SYNTHASE, MITOCHONDRIAL"/>
    <property type="match status" value="1"/>
</dbReference>
<dbReference type="GO" id="GO:0009249">
    <property type="term" value="P:protein lipoylation"/>
    <property type="evidence" value="ECO:0007669"/>
    <property type="project" value="UniProtKB-UniRule"/>
</dbReference>
<proteinExistence type="inferred from homology"/>
<feature type="binding site" evidence="9">
    <location>
        <position position="34"/>
    </location>
    <ligand>
        <name>[4Fe-4S] cluster</name>
        <dbReference type="ChEBI" id="CHEBI:49883"/>
        <label>1</label>
    </ligand>
</feature>
<evidence type="ECO:0000256" key="4">
    <source>
        <dbReference type="ARBA" id="ARBA00022691"/>
    </source>
</evidence>
<dbReference type="EC" id="2.8.1.8" evidence="9"/>
<dbReference type="InterPro" id="IPR013785">
    <property type="entry name" value="Aldolase_TIM"/>
</dbReference>
<dbReference type="GO" id="GO:0016992">
    <property type="term" value="F:lipoate synthase activity"/>
    <property type="evidence" value="ECO:0007669"/>
    <property type="project" value="UniProtKB-UniRule"/>
</dbReference>
<dbReference type="PROSITE" id="PS51918">
    <property type="entry name" value="RADICAL_SAM"/>
    <property type="match status" value="1"/>
</dbReference>
<feature type="binding site" evidence="9">
    <location>
        <position position="45"/>
    </location>
    <ligand>
        <name>[4Fe-4S] cluster</name>
        <dbReference type="ChEBI" id="CHEBI:49883"/>
        <label>1</label>
    </ligand>
</feature>
<comment type="cofactor">
    <cofactor evidence="9">
        <name>[4Fe-4S] cluster</name>
        <dbReference type="ChEBI" id="CHEBI:49883"/>
    </cofactor>
    <text evidence="9">Binds 2 [4Fe-4S] clusters per subunit. One cluster is coordinated with 3 cysteines and an exchangeable S-adenosyl-L-methionine.</text>
</comment>
<keyword evidence="3 9" id="KW-0808">Transferase</keyword>
<keyword evidence="4 9" id="KW-0949">S-adenosyl-L-methionine</keyword>
<feature type="binding site" evidence="9">
    <location>
        <position position="60"/>
    </location>
    <ligand>
        <name>[4Fe-4S] cluster</name>
        <dbReference type="ChEBI" id="CHEBI:49883"/>
        <label>2</label>
        <note>4Fe-4S-S-AdoMet</note>
    </ligand>
</feature>
<dbReference type="KEGG" id="aaut:ACETAC_10640"/>
<dbReference type="NCBIfam" id="NF009544">
    <property type="entry name" value="PRK12928.1"/>
    <property type="match status" value="1"/>
</dbReference>
<dbReference type="SMART" id="SM00729">
    <property type="entry name" value="Elp3"/>
    <property type="match status" value="1"/>
</dbReference>
<evidence type="ECO:0000259" key="10">
    <source>
        <dbReference type="PROSITE" id="PS51918"/>
    </source>
</evidence>
<comment type="catalytic activity">
    <reaction evidence="8 9">
        <text>[[Fe-S] cluster scaffold protein carrying a second [4Fe-4S](2+) cluster] + N(6)-octanoyl-L-lysyl-[protein] + 2 oxidized [2Fe-2S]-[ferredoxin] + 2 S-adenosyl-L-methionine + 4 H(+) = [[Fe-S] cluster scaffold protein] + N(6)-[(R)-dihydrolipoyl]-L-lysyl-[protein] + 4 Fe(3+) + 2 hydrogen sulfide + 2 5'-deoxyadenosine + 2 L-methionine + 2 reduced [2Fe-2S]-[ferredoxin]</text>
        <dbReference type="Rhea" id="RHEA:16585"/>
        <dbReference type="Rhea" id="RHEA-COMP:9928"/>
        <dbReference type="Rhea" id="RHEA-COMP:10000"/>
        <dbReference type="Rhea" id="RHEA-COMP:10001"/>
        <dbReference type="Rhea" id="RHEA-COMP:10475"/>
        <dbReference type="Rhea" id="RHEA-COMP:14568"/>
        <dbReference type="Rhea" id="RHEA-COMP:14569"/>
        <dbReference type="ChEBI" id="CHEBI:15378"/>
        <dbReference type="ChEBI" id="CHEBI:17319"/>
        <dbReference type="ChEBI" id="CHEBI:29034"/>
        <dbReference type="ChEBI" id="CHEBI:29919"/>
        <dbReference type="ChEBI" id="CHEBI:33722"/>
        <dbReference type="ChEBI" id="CHEBI:33737"/>
        <dbReference type="ChEBI" id="CHEBI:33738"/>
        <dbReference type="ChEBI" id="CHEBI:57844"/>
        <dbReference type="ChEBI" id="CHEBI:59789"/>
        <dbReference type="ChEBI" id="CHEBI:78809"/>
        <dbReference type="ChEBI" id="CHEBI:83100"/>
        <dbReference type="EC" id="2.8.1.8"/>
    </reaction>
</comment>
<dbReference type="NCBIfam" id="TIGR00510">
    <property type="entry name" value="lipA"/>
    <property type="match status" value="1"/>
</dbReference>
<evidence type="ECO:0000256" key="6">
    <source>
        <dbReference type="ARBA" id="ARBA00023004"/>
    </source>
</evidence>
<evidence type="ECO:0000256" key="8">
    <source>
        <dbReference type="ARBA" id="ARBA00047326"/>
    </source>
</evidence>
<dbReference type="GO" id="GO:0051539">
    <property type="term" value="F:4 iron, 4 sulfur cluster binding"/>
    <property type="evidence" value="ECO:0007669"/>
    <property type="project" value="UniProtKB-UniRule"/>
</dbReference>
<dbReference type="SFLD" id="SFLDF00271">
    <property type="entry name" value="lipoyl_synthase"/>
    <property type="match status" value="1"/>
</dbReference>
<keyword evidence="1 9" id="KW-0004">4Fe-4S</keyword>
<keyword evidence="6 9" id="KW-0408">Iron</keyword>
<evidence type="ECO:0000256" key="9">
    <source>
        <dbReference type="HAMAP-Rule" id="MF_00206"/>
    </source>
</evidence>
<reference evidence="11" key="1">
    <citation type="submission" date="2020-08" db="EMBL/GenBank/DDBJ databases">
        <title>Genomic insights into the carbon and energy metabolism of the first obligate autotrophic acetogenic bacterium Aceticella autotrophica gen. nov., sp. nov.</title>
        <authorList>
            <person name="Toshchakov S.V."/>
            <person name="Elcheninov A.G."/>
            <person name="Kublanov I.V."/>
            <person name="Frolov E.N."/>
            <person name="Lebedinsky A.V."/>
        </authorList>
    </citation>
    <scope>NUCLEOTIDE SEQUENCE</scope>
    <source>
        <strain evidence="11">3443-3Ac</strain>
    </source>
</reference>
<keyword evidence="12" id="KW-1185">Reference proteome</keyword>
<keyword evidence="7 9" id="KW-0411">Iron-sulfur</keyword>
<sequence>MKRLPEWLTKRPPKAILLKELKEFSKEHKLHTVCESARCPNIGECFAKRTATFMILGDTCTRNCRFCSVMNGKPLPVDPDEPERVAEAVKELRIKHAVITSVTRDDLKDGGALIFAETVKAIRKECPNSTIELLIPDFKASYEAIEMVVKTHPEVIGHNVETVPRLYSIARPQAVYRRSLEVLKTVKEMEPSIYTKSGMMLGLGETKDEVLLVMKDLLENNCDMITLGQYLKPSKEQLEVKEFVTPEMFEEYKDEALKMGFKYVSSSPFVRSSYNAEEFFKEIAKG</sequence>
<comment type="pathway">
    <text evidence="9">Protein modification; protein lipoylation via endogenous pathway; protein N(6)-(lipoyl)lysine from octanoyl-[acyl-carrier-protein]: step 2/2.</text>
</comment>
<gene>
    <name evidence="9 11" type="primary">lipA</name>
    <name evidence="11" type="ORF">ACETAC_10640</name>
</gene>
<dbReference type="EMBL" id="CP060096">
    <property type="protein sequence ID" value="QSZ27273.1"/>
    <property type="molecule type" value="Genomic_DNA"/>
</dbReference>
<dbReference type="Proteomes" id="UP000671913">
    <property type="component" value="Chromosome"/>
</dbReference>
<evidence type="ECO:0000313" key="11">
    <source>
        <dbReference type="EMBL" id="QSZ27273.1"/>
    </source>
</evidence>
<dbReference type="InterPro" id="IPR007197">
    <property type="entry name" value="rSAM"/>
</dbReference>
<dbReference type="SFLD" id="SFLDS00029">
    <property type="entry name" value="Radical_SAM"/>
    <property type="match status" value="1"/>
</dbReference>
<dbReference type="InterPro" id="IPR006638">
    <property type="entry name" value="Elp3/MiaA/NifB-like_rSAM"/>
</dbReference>
<comment type="similarity">
    <text evidence="9">Belongs to the radical SAM superfamily. Lipoyl synthase family.</text>
</comment>
<evidence type="ECO:0000256" key="3">
    <source>
        <dbReference type="ARBA" id="ARBA00022679"/>
    </source>
</evidence>
<dbReference type="PANTHER" id="PTHR10949">
    <property type="entry name" value="LIPOYL SYNTHASE"/>
    <property type="match status" value="1"/>
</dbReference>
<dbReference type="CDD" id="cd01335">
    <property type="entry name" value="Radical_SAM"/>
    <property type="match status" value="1"/>
</dbReference>
<comment type="subcellular location">
    <subcellularLocation>
        <location evidence="9">Cytoplasm</location>
    </subcellularLocation>
</comment>
<evidence type="ECO:0000256" key="1">
    <source>
        <dbReference type="ARBA" id="ARBA00022485"/>
    </source>
</evidence>
<accession>A0A975AVN5</accession>